<keyword evidence="2" id="KW-1185">Reference proteome</keyword>
<gene>
    <name evidence="1" type="ORF">H5410_012524</name>
</gene>
<sequence length="89" mass="10791">MDNIMRWRDFSCSNKSSVHYNPLRWLDLTKFPPVSGKKKILNLRHNYYHQRILEMHFYINQHVNGSVITRALSQSELYDLWLWHCDGQV</sequence>
<evidence type="ECO:0000313" key="2">
    <source>
        <dbReference type="Proteomes" id="UP000824120"/>
    </source>
</evidence>
<dbReference type="Proteomes" id="UP000824120">
    <property type="component" value="Chromosome 2"/>
</dbReference>
<evidence type="ECO:0000313" key="1">
    <source>
        <dbReference type="EMBL" id="KAG5627306.1"/>
    </source>
</evidence>
<name>A0A9J6ASW6_SOLCO</name>
<organism evidence="1 2">
    <name type="scientific">Solanum commersonii</name>
    <name type="common">Commerson's wild potato</name>
    <name type="synonym">Commerson's nightshade</name>
    <dbReference type="NCBI Taxonomy" id="4109"/>
    <lineage>
        <taxon>Eukaryota</taxon>
        <taxon>Viridiplantae</taxon>
        <taxon>Streptophyta</taxon>
        <taxon>Embryophyta</taxon>
        <taxon>Tracheophyta</taxon>
        <taxon>Spermatophyta</taxon>
        <taxon>Magnoliopsida</taxon>
        <taxon>eudicotyledons</taxon>
        <taxon>Gunneridae</taxon>
        <taxon>Pentapetalae</taxon>
        <taxon>asterids</taxon>
        <taxon>lamiids</taxon>
        <taxon>Solanales</taxon>
        <taxon>Solanaceae</taxon>
        <taxon>Solanoideae</taxon>
        <taxon>Solaneae</taxon>
        <taxon>Solanum</taxon>
    </lineage>
</organism>
<proteinExistence type="predicted"/>
<accession>A0A9J6ASW6</accession>
<comment type="caution">
    <text evidence="1">The sequence shown here is derived from an EMBL/GenBank/DDBJ whole genome shotgun (WGS) entry which is preliminary data.</text>
</comment>
<reference evidence="1 2" key="1">
    <citation type="submission" date="2020-09" db="EMBL/GenBank/DDBJ databases">
        <title>De no assembly of potato wild relative species, Solanum commersonii.</title>
        <authorList>
            <person name="Cho K."/>
        </authorList>
    </citation>
    <scope>NUCLEOTIDE SEQUENCE [LARGE SCALE GENOMIC DNA]</scope>
    <source>
        <strain evidence="1">LZ3.2</strain>
        <tissue evidence="1">Leaf</tissue>
    </source>
</reference>
<dbReference type="AlphaFoldDB" id="A0A9J6ASW6"/>
<protein>
    <submittedName>
        <fullName evidence="1">Uncharacterized protein</fullName>
    </submittedName>
</protein>
<dbReference type="EMBL" id="JACXVP010000002">
    <property type="protein sequence ID" value="KAG5627306.1"/>
    <property type="molecule type" value="Genomic_DNA"/>
</dbReference>